<evidence type="ECO:0000313" key="2">
    <source>
        <dbReference type="EMBL" id="UOQ67383.1"/>
    </source>
</evidence>
<dbReference type="PROSITE" id="PS51257">
    <property type="entry name" value="PROKAR_LIPOPROTEIN"/>
    <property type="match status" value="1"/>
</dbReference>
<evidence type="ECO:0000313" key="3">
    <source>
        <dbReference type="Proteomes" id="UP000830401"/>
    </source>
</evidence>
<reference evidence="2" key="1">
    <citation type="submission" date="2022-04" db="EMBL/GenBank/DDBJ databases">
        <title>Hymenobacter sp. isolated from the air.</title>
        <authorList>
            <person name="Won M."/>
            <person name="Lee C.-M."/>
            <person name="Woen H.-Y."/>
            <person name="Kwon S.-W."/>
        </authorList>
    </citation>
    <scope>NUCLEOTIDE SEQUENCE</scope>
    <source>
        <strain evidence="2">5420S-77</strain>
    </source>
</reference>
<sequence>MFRNPLTWLLLLIASTALAACCGSVPCDCRDELDDALVFRFNTDVSTTQGFRPEELSTVYIRRVPLDSAQKPISETIAVTGGRRPTVQTVTINNSQPFVQSGTRKLDEYRYTIYLGTRRAPTDSFIVSNIRLLDDTEADGCCSCNVNLVKKLQVNDGPDLDLSKELSDTVLLSRKR</sequence>
<keyword evidence="3" id="KW-1185">Reference proteome</keyword>
<dbReference type="RefSeq" id="WP_245122835.1">
    <property type="nucleotide sequence ID" value="NZ_CP095061.1"/>
</dbReference>
<evidence type="ECO:0000256" key="1">
    <source>
        <dbReference type="SAM" id="SignalP"/>
    </source>
</evidence>
<feature type="signal peptide" evidence="1">
    <location>
        <begin position="1"/>
        <end position="19"/>
    </location>
</feature>
<name>A0ABY4G987_9BACT</name>
<feature type="chain" id="PRO_5047233188" evidence="1">
    <location>
        <begin position="20"/>
        <end position="176"/>
    </location>
</feature>
<gene>
    <name evidence="2" type="ORF">MUN86_05750</name>
</gene>
<keyword evidence="1" id="KW-0732">Signal</keyword>
<dbReference type="Proteomes" id="UP000830401">
    <property type="component" value="Chromosome"/>
</dbReference>
<dbReference type="EMBL" id="CP095061">
    <property type="protein sequence ID" value="UOQ67383.1"/>
    <property type="molecule type" value="Genomic_DNA"/>
</dbReference>
<organism evidence="2 3">
    <name type="scientific">Hymenobacter volaticus</name>
    <dbReference type="NCBI Taxonomy" id="2932254"/>
    <lineage>
        <taxon>Bacteria</taxon>
        <taxon>Pseudomonadati</taxon>
        <taxon>Bacteroidota</taxon>
        <taxon>Cytophagia</taxon>
        <taxon>Cytophagales</taxon>
        <taxon>Hymenobacteraceae</taxon>
        <taxon>Hymenobacter</taxon>
    </lineage>
</organism>
<accession>A0ABY4G987</accession>
<protein>
    <submittedName>
        <fullName evidence="2">Uncharacterized protein</fullName>
    </submittedName>
</protein>
<proteinExistence type="predicted"/>